<dbReference type="SUPFAM" id="SSF53474">
    <property type="entry name" value="alpha/beta-Hydrolases"/>
    <property type="match status" value="1"/>
</dbReference>
<dbReference type="InterPro" id="IPR000873">
    <property type="entry name" value="AMP-dep_synth/lig_dom"/>
</dbReference>
<dbReference type="InterPro" id="IPR045851">
    <property type="entry name" value="AMP-bd_C_sf"/>
</dbReference>
<dbReference type="InterPro" id="IPR036736">
    <property type="entry name" value="ACP-like_sf"/>
</dbReference>
<evidence type="ECO:0000313" key="5">
    <source>
        <dbReference type="Proteomes" id="UP000326565"/>
    </source>
</evidence>
<dbReference type="SUPFAM" id="SSF56801">
    <property type="entry name" value="Acetyl-CoA synthetase-like"/>
    <property type="match status" value="1"/>
</dbReference>
<dbReference type="EMBL" id="ML732538">
    <property type="protein sequence ID" value="KAB8067200.1"/>
    <property type="molecule type" value="Genomic_DNA"/>
</dbReference>
<dbReference type="InterPro" id="IPR020845">
    <property type="entry name" value="AMP-binding_CS"/>
</dbReference>
<dbReference type="PANTHER" id="PTHR24096:SF267">
    <property type="entry name" value="MALONATE--COA LIGASE ACSF3, MITOCHONDRIAL"/>
    <property type="match status" value="1"/>
</dbReference>
<sequence length="927" mass="103596">MTFNNLQCLLESLAANEGSGNIITYALGNTKEPKTYSYRKLLEMAKKAAWALCKQENPRYGTVVLLHFDTHWDNIVWFWGALLAGCLPAMSTAFPKNSSQRLTHLEHLSKTLMNTLCLSRAALLPEFGGQEFINPIAVESFGLEEKYPVEQSGMLYNYSKPSDDAVLILTSGSTGNAKAVCLSHGQILAAIDGKSWTSPTPAKTSFLNWIGLDHVAGLLEIHLQAMYTRKDQIHVQAQDVLASPIQFINLLGKHRVSMTFAPNSFLARVRAAIQENAQKPHQERWDLSRLRYIISGGEANVTKTCDEISKLLTQYGAPANVIVPGFGMSETCAGSIYNNIDCPRYDLERSLEFTSVGSCIPGIRLRITDGANSNPLPPGEIGNLEVRGPVVFKRYFNNPHATKGSFTGDGWFKTGDRGYVDELGYLTLVGRAKETMIINGIKYSPHEIESALDEASIPGLKPSFNCCFSFFPPGGETEEICLVYLPTYDSEDTVARAKTADSIIKIVMMSTGARPRVLPLDAFLLQKSALGKLPRSKIKAAYENGEYKTHQDINNEKIQTYRRNTRQDPKNEFERGLLTVFTCSLGISTEDIDVQTPLFDIGITSIDLIQLKKKIEDHMKLPEVPLIILMTNTTIRDLADALHKLQAPREYNPIVVLQSQGHKTPLWLVHPGVGEVLVFLNLAKFLADRPVYALRARGFNDGEQPFGSIPEAVSTYYATIKQRQPRGPYALAGYSYGSMLAFELGKVLELEGDEVRFIGSFNLPPHIKTRMRQMVWAQCLLHLSYFLDLITEERSMELELELKKATRDEALDKVLENVSRERMMELDLTPTSLMRWATLAFSLQSMAKDYEPTGSVLGMDIFYCCPLAVVASSKAQWRDEHLSKWKDFTRSEPRYHDVGGAHYTMLGPAHVFTFQKTLRRALGARGI</sequence>
<dbReference type="PROSITE" id="PS50075">
    <property type="entry name" value="CARRIER"/>
    <property type="match status" value="1"/>
</dbReference>
<dbReference type="Proteomes" id="UP000326565">
    <property type="component" value="Unassembled WGS sequence"/>
</dbReference>
<keyword evidence="5" id="KW-1185">Reference proteome</keyword>
<accession>A0A5N5WJ29</accession>
<dbReference type="InterPro" id="IPR009081">
    <property type="entry name" value="PP-bd_ACP"/>
</dbReference>
<dbReference type="GO" id="GO:0006633">
    <property type="term" value="P:fatty acid biosynthetic process"/>
    <property type="evidence" value="ECO:0007669"/>
    <property type="project" value="TreeGrafter"/>
</dbReference>
<feature type="domain" description="Carrier" evidence="3">
    <location>
        <begin position="568"/>
        <end position="646"/>
    </location>
</feature>
<dbReference type="Gene3D" id="3.40.50.12780">
    <property type="entry name" value="N-terminal domain of ligase-like"/>
    <property type="match status" value="1"/>
</dbReference>
<reference evidence="4 5" key="1">
    <citation type="submission" date="2019-04" db="EMBL/GenBank/DDBJ databases">
        <title>Friends and foes A comparative genomics study of 23 Aspergillus species from section Flavi.</title>
        <authorList>
            <consortium name="DOE Joint Genome Institute"/>
            <person name="Kjaerbolling I."/>
            <person name="Vesth T."/>
            <person name="Frisvad J.C."/>
            <person name="Nybo J.L."/>
            <person name="Theobald S."/>
            <person name="Kildgaard S."/>
            <person name="Isbrandt T."/>
            <person name="Kuo A."/>
            <person name="Sato A."/>
            <person name="Lyhne E.K."/>
            <person name="Kogle M.E."/>
            <person name="Wiebenga A."/>
            <person name="Kun R.S."/>
            <person name="Lubbers R.J."/>
            <person name="Makela M.R."/>
            <person name="Barry K."/>
            <person name="Chovatia M."/>
            <person name="Clum A."/>
            <person name="Daum C."/>
            <person name="Haridas S."/>
            <person name="He G."/>
            <person name="LaButti K."/>
            <person name="Lipzen A."/>
            <person name="Mondo S."/>
            <person name="Riley R."/>
            <person name="Salamov A."/>
            <person name="Simmons B.A."/>
            <person name="Magnuson J.K."/>
            <person name="Henrissat B."/>
            <person name="Mortensen U.H."/>
            <person name="Larsen T.O."/>
            <person name="Devries R.P."/>
            <person name="Grigoriev I.V."/>
            <person name="Machida M."/>
            <person name="Baker S.E."/>
            <person name="Andersen M.R."/>
        </authorList>
    </citation>
    <scope>NUCLEOTIDE SEQUENCE [LARGE SCALE GENOMIC DNA]</scope>
    <source>
        <strain evidence="4 5">CBS 151.66</strain>
    </source>
</reference>
<dbReference type="Gene3D" id="3.30.300.30">
    <property type="match status" value="1"/>
</dbReference>
<keyword evidence="2" id="KW-0597">Phosphoprotein</keyword>
<dbReference type="GO" id="GO:0031177">
    <property type="term" value="F:phosphopantetheine binding"/>
    <property type="evidence" value="ECO:0007669"/>
    <property type="project" value="InterPro"/>
</dbReference>
<name>A0A5N5WJ29_9EURO</name>
<dbReference type="Gene3D" id="3.40.50.1820">
    <property type="entry name" value="alpha/beta hydrolase"/>
    <property type="match status" value="1"/>
</dbReference>
<dbReference type="GO" id="GO:0031957">
    <property type="term" value="F:very long-chain fatty acid-CoA ligase activity"/>
    <property type="evidence" value="ECO:0007669"/>
    <property type="project" value="TreeGrafter"/>
</dbReference>
<gene>
    <name evidence="4" type="ORF">BDV29DRAFT_163636</name>
</gene>
<protein>
    <submittedName>
        <fullName evidence="4">Acetyl-CoA synthetase-like protein</fullName>
    </submittedName>
</protein>
<evidence type="ECO:0000256" key="2">
    <source>
        <dbReference type="ARBA" id="ARBA00022553"/>
    </source>
</evidence>
<dbReference type="PROSITE" id="PS00455">
    <property type="entry name" value="AMP_BINDING"/>
    <property type="match status" value="1"/>
</dbReference>
<dbReference type="InterPro" id="IPR020806">
    <property type="entry name" value="PKS_PP-bd"/>
</dbReference>
<organism evidence="4 5">
    <name type="scientific">Aspergillus leporis</name>
    <dbReference type="NCBI Taxonomy" id="41062"/>
    <lineage>
        <taxon>Eukaryota</taxon>
        <taxon>Fungi</taxon>
        <taxon>Dikarya</taxon>
        <taxon>Ascomycota</taxon>
        <taxon>Pezizomycotina</taxon>
        <taxon>Eurotiomycetes</taxon>
        <taxon>Eurotiomycetidae</taxon>
        <taxon>Eurotiales</taxon>
        <taxon>Aspergillaceae</taxon>
        <taxon>Aspergillus</taxon>
        <taxon>Aspergillus subgen. Circumdati</taxon>
    </lineage>
</organism>
<dbReference type="InterPro" id="IPR001031">
    <property type="entry name" value="Thioesterase"/>
</dbReference>
<dbReference type="Pfam" id="PF00550">
    <property type="entry name" value="PP-binding"/>
    <property type="match status" value="1"/>
</dbReference>
<dbReference type="InterPro" id="IPR042099">
    <property type="entry name" value="ANL_N_sf"/>
</dbReference>
<dbReference type="Pfam" id="PF00501">
    <property type="entry name" value="AMP-binding"/>
    <property type="match status" value="1"/>
</dbReference>
<dbReference type="InterPro" id="IPR029058">
    <property type="entry name" value="AB_hydrolase_fold"/>
</dbReference>
<proteinExistence type="predicted"/>
<dbReference type="SUPFAM" id="SSF47336">
    <property type="entry name" value="ACP-like"/>
    <property type="match status" value="1"/>
</dbReference>
<dbReference type="SMART" id="SM00823">
    <property type="entry name" value="PKS_PP"/>
    <property type="match status" value="1"/>
</dbReference>
<dbReference type="Pfam" id="PF00975">
    <property type="entry name" value="Thioesterase"/>
    <property type="match status" value="1"/>
</dbReference>
<evidence type="ECO:0000256" key="1">
    <source>
        <dbReference type="ARBA" id="ARBA00022450"/>
    </source>
</evidence>
<evidence type="ECO:0000313" key="4">
    <source>
        <dbReference type="EMBL" id="KAB8067200.1"/>
    </source>
</evidence>
<keyword evidence="1" id="KW-0596">Phosphopantetheine</keyword>
<dbReference type="Gene3D" id="1.10.1200.10">
    <property type="entry name" value="ACP-like"/>
    <property type="match status" value="1"/>
</dbReference>
<dbReference type="OrthoDB" id="10253869at2759"/>
<evidence type="ECO:0000259" key="3">
    <source>
        <dbReference type="PROSITE" id="PS50075"/>
    </source>
</evidence>
<dbReference type="AlphaFoldDB" id="A0A5N5WJ29"/>
<dbReference type="PANTHER" id="PTHR24096">
    <property type="entry name" value="LONG-CHAIN-FATTY-ACID--COA LIGASE"/>
    <property type="match status" value="1"/>
</dbReference>